<sequence length="800" mass="93875">MMIRYQLLMKQIKLSIGSPSEQPGYPFVKISLQSWGSKTLQYWGGLVDAAYSSVRRQTLHATWENEAFVFRVDPCGHRLMIEFFNLYEGDHNGKMSNSQKEWQIENEDNDSQNEIRTESPHRYADSSRAFIVEQTSTVLWRNNVLDTSDQLEELTLVWLNDAIDYGSDYYVHFVCLRNIISHLEVFSNLHDFFDYINSVNNERVIALISGAFCPQTELICDEICEISNIYILCNEDQINHYKTIACDKTNIRGVFYTIDTLAQELHHHVEEFHNIPTTNQTVSEGKTTRNLCCKQIKFKCFQMLTKILCQTSPEEAVAKQHLLEYCRLANTLEEYGDKEQLMEFNNDYCEKQSVYWYTRESFLFRLLNKATRQWDVDVLLDFGFYISNLNKQLHELQQQQFSSTNSNKLRVYHGQFMNIDELRKIQNGIGGYISINTFLSTTEDGDFALHYARSSTNLYENVLFIIDIDTNDDEIQPFAHIEGLSAFPDTPEVLLGIGTVFRIDWIRRVTTIEQFTNHWEVYLTTCHNKDIITDTDHFDLILLHLTDILHHLSSKTDVINEKMLERCRLYCVGNEVELHKIDIFENDYHSDKAIHEYTKDTFLYRMLNRALRMGDMETILDFRYFILDLYSQLYKLQTDFDRHPISICEERKLTVYRGQLISIKELNELKQNIGGYILTRPFLSTTLSSDIALLYAGVDAEDPSYESVLFVIDIDIQRQLRKRPFANIEKISQMRDENEVLFNAGTIFQVKSLKKFTERLWILHLNLCNDDNNDINEIERHVKLVLLLATHHQLMFSNKQ</sequence>
<accession>A0A819SPC7</accession>
<dbReference type="AlphaFoldDB" id="A0A819SPC7"/>
<dbReference type="Proteomes" id="UP000663844">
    <property type="component" value="Unassembled WGS sequence"/>
</dbReference>
<feature type="region of interest" description="Disordered" evidence="1">
    <location>
        <begin position="102"/>
        <end position="121"/>
    </location>
</feature>
<comment type="caution">
    <text evidence="4">The sequence shown here is derived from an EMBL/GenBank/DDBJ whole genome shotgun (WGS) entry which is preliminary data.</text>
</comment>
<reference evidence="4" key="1">
    <citation type="submission" date="2021-02" db="EMBL/GenBank/DDBJ databases">
        <authorList>
            <person name="Nowell W R."/>
        </authorList>
    </citation>
    <scope>NUCLEOTIDE SEQUENCE</scope>
</reference>
<evidence type="ECO:0000313" key="4">
    <source>
        <dbReference type="EMBL" id="CAF4066119.1"/>
    </source>
</evidence>
<name>A0A819SPC7_9BILA</name>
<proteinExistence type="predicted"/>
<dbReference type="InterPro" id="IPR003540">
    <property type="entry name" value="ADP-ribosyltransferase"/>
</dbReference>
<feature type="domain" description="ADP ribosyltransferase" evidence="2">
    <location>
        <begin position="592"/>
        <end position="755"/>
    </location>
</feature>
<evidence type="ECO:0000259" key="2">
    <source>
        <dbReference type="Pfam" id="PF03496"/>
    </source>
</evidence>
<dbReference type="Gene3D" id="3.90.176.10">
    <property type="entry name" value="Toxin ADP-ribosyltransferase, Chain A, domain 1"/>
    <property type="match status" value="2"/>
</dbReference>
<dbReference type="EMBL" id="CAJOAZ010004092">
    <property type="protein sequence ID" value="CAF4043657.1"/>
    <property type="molecule type" value="Genomic_DNA"/>
</dbReference>
<dbReference type="EMBL" id="CAJOAY010004350">
    <property type="protein sequence ID" value="CAF4066119.1"/>
    <property type="molecule type" value="Genomic_DNA"/>
</dbReference>
<evidence type="ECO:0000313" key="5">
    <source>
        <dbReference type="Proteomes" id="UP000663881"/>
    </source>
</evidence>
<dbReference type="Proteomes" id="UP000663881">
    <property type="component" value="Unassembled WGS sequence"/>
</dbReference>
<evidence type="ECO:0000313" key="3">
    <source>
        <dbReference type="EMBL" id="CAF4043657.1"/>
    </source>
</evidence>
<protein>
    <recommendedName>
        <fullName evidence="2">ADP ribosyltransferase domain-containing protein</fullName>
    </recommendedName>
</protein>
<dbReference type="Pfam" id="PF03496">
    <property type="entry name" value="ADPrib_exo_Tox"/>
    <property type="match status" value="1"/>
</dbReference>
<dbReference type="PROSITE" id="PS51996">
    <property type="entry name" value="TR_MART"/>
    <property type="match status" value="2"/>
</dbReference>
<evidence type="ECO:0000256" key="1">
    <source>
        <dbReference type="SAM" id="MobiDB-lite"/>
    </source>
</evidence>
<dbReference type="GO" id="GO:0005576">
    <property type="term" value="C:extracellular region"/>
    <property type="evidence" value="ECO:0007669"/>
    <property type="project" value="InterPro"/>
</dbReference>
<dbReference type="SUPFAM" id="SSF56399">
    <property type="entry name" value="ADP-ribosylation"/>
    <property type="match status" value="2"/>
</dbReference>
<gene>
    <name evidence="4" type="ORF">OKA104_LOCUS33684</name>
    <name evidence="3" type="ORF">OXD698_LOCUS32076</name>
</gene>
<organism evidence="4 5">
    <name type="scientific">Adineta steineri</name>
    <dbReference type="NCBI Taxonomy" id="433720"/>
    <lineage>
        <taxon>Eukaryota</taxon>
        <taxon>Metazoa</taxon>
        <taxon>Spiralia</taxon>
        <taxon>Gnathifera</taxon>
        <taxon>Rotifera</taxon>
        <taxon>Eurotatoria</taxon>
        <taxon>Bdelloidea</taxon>
        <taxon>Adinetida</taxon>
        <taxon>Adinetidae</taxon>
        <taxon>Adineta</taxon>
    </lineage>
</organism>